<feature type="transmembrane region" description="Helical" evidence="11">
    <location>
        <begin position="87"/>
        <end position="107"/>
    </location>
</feature>
<gene>
    <name evidence="11 12" type="primary">rodA</name>
    <name evidence="11" type="synonym">mrdB</name>
    <name evidence="12" type="ORF">H9C73_05525</name>
</gene>
<dbReference type="PROSITE" id="PS00428">
    <property type="entry name" value="FTSW_RODA_SPOVE"/>
    <property type="match status" value="1"/>
</dbReference>
<feature type="transmembrane region" description="Helical" evidence="11">
    <location>
        <begin position="63"/>
        <end position="81"/>
    </location>
</feature>
<keyword evidence="8 11" id="KW-1133">Transmembrane helix</keyword>
<organism evidence="12 13">
    <name type="scientific">Marinobacterium alkalitolerans</name>
    <dbReference type="NCBI Taxonomy" id="1542925"/>
    <lineage>
        <taxon>Bacteria</taxon>
        <taxon>Pseudomonadati</taxon>
        <taxon>Pseudomonadota</taxon>
        <taxon>Gammaproteobacteria</taxon>
        <taxon>Oceanospirillales</taxon>
        <taxon>Oceanospirillaceae</taxon>
        <taxon>Marinobacterium</taxon>
    </lineage>
</organism>
<keyword evidence="7 11" id="KW-0573">Peptidoglycan synthesis</keyword>
<dbReference type="InterPro" id="IPR018365">
    <property type="entry name" value="Cell_cycle_FtsW-rel_CS"/>
</dbReference>
<comment type="caution">
    <text evidence="12">The sequence shown here is derived from an EMBL/GenBank/DDBJ whole genome shotgun (WGS) entry which is preliminary data.</text>
</comment>
<evidence type="ECO:0000256" key="6">
    <source>
        <dbReference type="ARBA" id="ARBA00022960"/>
    </source>
</evidence>
<feature type="transmembrane region" description="Helical" evidence="11">
    <location>
        <begin position="284"/>
        <end position="305"/>
    </location>
</feature>
<dbReference type="InterPro" id="IPR001182">
    <property type="entry name" value="FtsW/RodA"/>
</dbReference>
<dbReference type="HAMAP" id="MF_02079">
    <property type="entry name" value="PGT_RodA"/>
    <property type="match status" value="1"/>
</dbReference>
<dbReference type="EC" id="2.4.99.28" evidence="11"/>
<evidence type="ECO:0000256" key="8">
    <source>
        <dbReference type="ARBA" id="ARBA00022989"/>
    </source>
</evidence>
<keyword evidence="13" id="KW-1185">Reference proteome</keyword>
<keyword evidence="5 11" id="KW-0812">Transmembrane</keyword>
<dbReference type="NCBIfam" id="TIGR02210">
    <property type="entry name" value="rodA_shape"/>
    <property type="match status" value="1"/>
</dbReference>
<evidence type="ECO:0000313" key="13">
    <source>
        <dbReference type="Proteomes" id="UP000810171"/>
    </source>
</evidence>
<comment type="similarity">
    <text evidence="11">Belongs to the SEDS family. MrdB/RodA subfamily.</text>
</comment>
<reference evidence="12 13" key="1">
    <citation type="submission" date="2020-09" db="EMBL/GenBank/DDBJ databases">
        <authorList>
            <person name="Tanuku N.R.S."/>
        </authorList>
    </citation>
    <scope>NUCLEOTIDE SEQUENCE [LARGE SCALE GENOMIC DNA]</scope>
    <source>
        <strain evidence="12 13">AK62</strain>
    </source>
</reference>
<dbReference type="RefSeq" id="WP_209286802.1">
    <property type="nucleotide sequence ID" value="NZ_JACVEW010000006.1"/>
</dbReference>
<keyword evidence="6 11" id="KW-0133">Cell shape</keyword>
<accession>A0ABS3Z8Z9</accession>
<dbReference type="PANTHER" id="PTHR30474:SF1">
    <property type="entry name" value="PEPTIDOGLYCAN GLYCOSYLTRANSFERASE MRDB"/>
    <property type="match status" value="1"/>
</dbReference>
<dbReference type="Proteomes" id="UP000810171">
    <property type="component" value="Unassembled WGS sequence"/>
</dbReference>
<evidence type="ECO:0000256" key="7">
    <source>
        <dbReference type="ARBA" id="ARBA00022984"/>
    </source>
</evidence>
<keyword evidence="3 11" id="KW-0328">Glycosyltransferase</keyword>
<feature type="transmembrane region" description="Helical" evidence="11">
    <location>
        <begin position="350"/>
        <end position="371"/>
    </location>
</feature>
<comment type="catalytic activity">
    <reaction evidence="11">
        <text>[GlcNAc-(1-&gt;4)-Mur2Ac(oyl-L-Ala-gamma-D-Glu-L-Lys-D-Ala-D-Ala)](n)-di-trans,octa-cis-undecaprenyl diphosphate + beta-D-GlcNAc-(1-&gt;4)-Mur2Ac(oyl-L-Ala-gamma-D-Glu-L-Lys-D-Ala-D-Ala)-di-trans,octa-cis-undecaprenyl diphosphate = [GlcNAc-(1-&gt;4)-Mur2Ac(oyl-L-Ala-gamma-D-Glu-L-Lys-D-Ala-D-Ala)](n+1)-di-trans,octa-cis-undecaprenyl diphosphate + di-trans,octa-cis-undecaprenyl diphosphate + H(+)</text>
        <dbReference type="Rhea" id="RHEA:23708"/>
        <dbReference type="Rhea" id="RHEA-COMP:9602"/>
        <dbReference type="Rhea" id="RHEA-COMP:9603"/>
        <dbReference type="ChEBI" id="CHEBI:15378"/>
        <dbReference type="ChEBI" id="CHEBI:58405"/>
        <dbReference type="ChEBI" id="CHEBI:60033"/>
        <dbReference type="ChEBI" id="CHEBI:78435"/>
        <dbReference type="EC" id="2.4.99.28"/>
    </reaction>
</comment>
<dbReference type="PANTHER" id="PTHR30474">
    <property type="entry name" value="CELL CYCLE PROTEIN"/>
    <property type="match status" value="1"/>
</dbReference>
<keyword evidence="2 11" id="KW-1003">Cell membrane</keyword>
<dbReference type="EMBL" id="JACVEW010000006">
    <property type="protein sequence ID" value="MBP0048188.1"/>
    <property type="molecule type" value="Genomic_DNA"/>
</dbReference>
<evidence type="ECO:0000256" key="3">
    <source>
        <dbReference type="ARBA" id="ARBA00022676"/>
    </source>
</evidence>
<keyword evidence="11" id="KW-0997">Cell inner membrane</keyword>
<comment type="subcellular location">
    <subcellularLocation>
        <location evidence="11">Cell inner membrane</location>
        <topology evidence="11">Multi-pass membrane protein</topology>
    </subcellularLocation>
    <subcellularLocation>
        <location evidence="1">Membrane</location>
        <topology evidence="1">Multi-pass membrane protein</topology>
    </subcellularLocation>
</comment>
<feature type="transmembrane region" description="Helical" evidence="11">
    <location>
        <begin position="173"/>
        <end position="189"/>
    </location>
</feature>
<evidence type="ECO:0000256" key="11">
    <source>
        <dbReference type="HAMAP-Rule" id="MF_02079"/>
    </source>
</evidence>
<feature type="transmembrane region" description="Helical" evidence="11">
    <location>
        <begin position="196"/>
        <end position="215"/>
    </location>
</feature>
<comment type="function">
    <text evidence="11">Peptidoglycan polymerase that is essential for cell wall elongation.</text>
</comment>
<keyword evidence="9 11" id="KW-0472">Membrane</keyword>
<evidence type="ECO:0000256" key="10">
    <source>
        <dbReference type="ARBA" id="ARBA00023316"/>
    </source>
</evidence>
<protein>
    <recommendedName>
        <fullName evidence="11">Peptidoglycan glycosyltransferase MrdB</fullName>
        <shortName evidence="11">PGT</shortName>
        <ecNumber evidence="11">2.4.99.28</ecNumber>
    </recommendedName>
    <alternativeName>
        <fullName evidence="11">Cell elongation protein RodA</fullName>
    </alternativeName>
    <alternativeName>
        <fullName evidence="11">Cell wall polymerase</fullName>
    </alternativeName>
    <alternativeName>
        <fullName evidence="11">Peptidoglycan polymerase</fullName>
        <shortName evidence="11">PG polymerase</shortName>
    </alternativeName>
</protein>
<feature type="transmembrane region" description="Helical" evidence="11">
    <location>
        <begin position="150"/>
        <end position="167"/>
    </location>
</feature>
<evidence type="ECO:0000256" key="5">
    <source>
        <dbReference type="ARBA" id="ARBA00022692"/>
    </source>
</evidence>
<evidence type="ECO:0000256" key="2">
    <source>
        <dbReference type="ARBA" id="ARBA00022475"/>
    </source>
</evidence>
<proteinExistence type="inferred from homology"/>
<keyword evidence="4 11" id="KW-0808">Transferase</keyword>
<sequence length="380" mass="41364">MVQRDFQRTMPGSNVHLQRPSGLWSATHLDAWLLVLLLVLCGFGLFVLYSASGQDLGYVQRQAVRMGAGFFGLIVLAQLQPRTYQRLAPWGYACGIALLLGVLLFGVGAKGAQRWLELPGFRFQPSEVMKLVLPMMVAAWLTRQQLPPTFRHLLLALVLLAVPTALIMKQPDLGTSLLIAASGVFVILLSGVYWRWIFAALVLAGAALPALWAIMKDYQRQRVLTFLDPESDPLGAGWNIIQSKTAIGSGGLSGKGWLQGTQSQLDFLPESHTDFIIAVIGEELGMTGVLILLAIYLLIIARGLIIAVQAQDSFSRLLAGSITLTFFVYVFVNIGMVSGLLPVVGVPLPMVSYGGTSIVTLMAGFGILMSIRTHRQMLTR</sequence>
<name>A0ABS3Z8Z9_9GAMM</name>
<dbReference type="Pfam" id="PF01098">
    <property type="entry name" value="FTSW_RODA_SPOVE"/>
    <property type="match status" value="1"/>
</dbReference>
<feature type="transmembrane region" description="Helical" evidence="11">
    <location>
        <begin position="31"/>
        <end position="51"/>
    </location>
</feature>
<evidence type="ECO:0000256" key="4">
    <source>
        <dbReference type="ARBA" id="ARBA00022679"/>
    </source>
</evidence>
<keyword evidence="10 11" id="KW-0961">Cell wall biogenesis/degradation</keyword>
<dbReference type="InterPro" id="IPR011923">
    <property type="entry name" value="RodA/MrdB"/>
</dbReference>
<comment type="pathway">
    <text evidence="11">Cell wall biogenesis; peptidoglycan biosynthesis.</text>
</comment>
<feature type="transmembrane region" description="Helical" evidence="11">
    <location>
        <begin position="317"/>
        <end position="344"/>
    </location>
</feature>
<evidence type="ECO:0000313" key="12">
    <source>
        <dbReference type="EMBL" id="MBP0048188.1"/>
    </source>
</evidence>
<evidence type="ECO:0000256" key="1">
    <source>
        <dbReference type="ARBA" id="ARBA00004141"/>
    </source>
</evidence>
<evidence type="ECO:0000256" key="9">
    <source>
        <dbReference type="ARBA" id="ARBA00023136"/>
    </source>
</evidence>